<evidence type="ECO:0000313" key="2">
    <source>
        <dbReference type="Proteomes" id="UP001331515"/>
    </source>
</evidence>
<comment type="caution">
    <text evidence="1">The sequence shown here is derived from an EMBL/GenBank/DDBJ whole genome shotgun (WGS) entry which is preliminary data.</text>
</comment>
<dbReference type="Proteomes" id="UP001331515">
    <property type="component" value="Unassembled WGS sequence"/>
</dbReference>
<dbReference type="EMBL" id="JAURVH010001522">
    <property type="protein sequence ID" value="KAK5921598.1"/>
    <property type="molecule type" value="Genomic_DNA"/>
</dbReference>
<accession>A0AAN8DP33</accession>
<proteinExistence type="predicted"/>
<reference evidence="1 2" key="1">
    <citation type="journal article" date="2023" name="Mol. Biol. Evol.">
        <title>Genomics of Secondarily Temperate Adaptation in the Only Non-Antarctic Icefish.</title>
        <authorList>
            <person name="Rivera-Colon A.G."/>
            <person name="Rayamajhi N."/>
            <person name="Minhas B.F."/>
            <person name="Madrigal G."/>
            <person name="Bilyk K.T."/>
            <person name="Yoon V."/>
            <person name="Hune M."/>
            <person name="Gregory S."/>
            <person name="Cheng C.H.C."/>
            <person name="Catchen J.M."/>
        </authorList>
    </citation>
    <scope>NUCLEOTIDE SEQUENCE [LARGE SCALE GENOMIC DNA]</scope>
    <source>
        <tissue evidence="1">White muscle</tissue>
    </source>
</reference>
<protein>
    <submittedName>
        <fullName evidence="1">Uncharacterized protein</fullName>
    </submittedName>
</protein>
<sequence>MLTSLSGPERHNDICTVVLLNLAFLFLHILSRDIVHLRSPLGRRVGESRRLLLLLLLLLRQDQREEEKKKPPHADRCHVKLLLDMNLIQNVWI</sequence>
<dbReference type="AlphaFoldDB" id="A0AAN8DP33"/>
<keyword evidence="2" id="KW-1185">Reference proteome</keyword>
<name>A0AAN8DP33_CHAGU</name>
<organism evidence="1 2">
    <name type="scientific">Champsocephalus gunnari</name>
    <name type="common">Mackerel icefish</name>
    <dbReference type="NCBI Taxonomy" id="52237"/>
    <lineage>
        <taxon>Eukaryota</taxon>
        <taxon>Metazoa</taxon>
        <taxon>Chordata</taxon>
        <taxon>Craniata</taxon>
        <taxon>Vertebrata</taxon>
        <taxon>Euteleostomi</taxon>
        <taxon>Actinopterygii</taxon>
        <taxon>Neopterygii</taxon>
        <taxon>Teleostei</taxon>
        <taxon>Neoteleostei</taxon>
        <taxon>Acanthomorphata</taxon>
        <taxon>Eupercaria</taxon>
        <taxon>Perciformes</taxon>
        <taxon>Notothenioidei</taxon>
        <taxon>Channichthyidae</taxon>
        <taxon>Champsocephalus</taxon>
    </lineage>
</organism>
<gene>
    <name evidence="1" type="ORF">CgunFtcFv8_018952</name>
</gene>
<evidence type="ECO:0000313" key="1">
    <source>
        <dbReference type="EMBL" id="KAK5921598.1"/>
    </source>
</evidence>